<dbReference type="InterPro" id="IPR012337">
    <property type="entry name" value="RNaseH-like_sf"/>
</dbReference>
<dbReference type="GO" id="GO:0045004">
    <property type="term" value="P:DNA replication proofreading"/>
    <property type="evidence" value="ECO:0007669"/>
    <property type="project" value="TreeGrafter"/>
</dbReference>
<dbReference type="Pfam" id="PF01541">
    <property type="entry name" value="GIY-YIG"/>
    <property type="match status" value="1"/>
</dbReference>
<dbReference type="InterPro" id="IPR036397">
    <property type="entry name" value="RNaseH_sf"/>
</dbReference>
<name>W7Y693_9BACT</name>
<comment type="caution">
    <text evidence="4">The sequence shown here is derived from an EMBL/GenBank/DDBJ whole genome shotgun (WGS) entry which is preliminary data.</text>
</comment>
<dbReference type="FunFam" id="3.30.420.10:FF:000045">
    <property type="entry name" value="3'-5' exonuclease DinG"/>
    <property type="match status" value="1"/>
</dbReference>
<dbReference type="AlphaFoldDB" id="W7Y693"/>
<organism evidence="4 5">
    <name type="scientific">Saccharicrinis fermentans DSM 9555 = JCM 21142</name>
    <dbReference type="NCBI Taxonomy" id="869213"/>
    <lineage>
        <taxon>Bacteria</taxon>
        <taxon>Pseudomonadati</taxon>
        <taxon>Bacteroidota</taxon>
        <taxon>Bacteroidia</taxon>
        <taxon>Marinilabiliales</taxon>
        <taxon>Marinilabiliaceae</taxon>
        <taxon>Saccharicrinis</taxon>
    </lineage>
</organism>
<dbReference type="SMART" id="SM00465">
    <property type="entry name" value="GIYc"/>
    <property type="match status" value="1"/>
</dbReference>
<dbReference type="eggNOG" id="COG2176">
    <property type="taxonomic scope" value="Bacteria"/>
</dbReference>
<gene>
    <name evidence="4" type="ORF">JCM21142_52371</name>
</gene>
<evidence type="ECO:0000259" key="3">
    <source>
        <dbReference type="PROSITE" id="PS50164"/>
    </source>
</evidence>
<protein>
    <recommendedName>
        <fullName evidence="3">GIY-YIG domain-containing protein</fullName>
    </recommendedName>
</protein>
<evidence type="ECO:0000313" key="5">
    <source>
        <dbReference type="Proteomes" id="UP000019402"/>
    </source>
</evidence>
<feature type="domain" description="GIY-YIG" evidence="3">
    <location>
        <begin position="216"/>
        <end position="293"/>
    </location>
</feature>
<accession>W7Y693</accession>
<dbReference type="Gene3D" id="3.40.1440.10">
    <property type="entry name" value="GIY-YIG endonuclease"/>
    <property type="match status" value="1"/>
</dbReference>
<dbReference type="EMBL" id="BAMD01000028">
    <property type="protein sequence ID" value="GAF03692.1"/>
    <property type="molecule type" value="Genomic_DNA"/>
</dbReference>
<evidence type="ECO:0000313" key="4">
    <source>
        <dbReference type="EMBL" id="GAF03692.1"/>
    </source>
</evidence>
<dbReference type="NCBIfam" id="TIGR00573">
    <property type="entry name" value="dnaq"/>
    <property type="match status" value="1"/>
</dbReference>
<dbReference type="GO" id="GO:0003677">
    <property type="term" value="F:DNA binding"/>
    <property type="evidence" value="ECO:0007669"/>
    <property type="project" value="InterPro"/>
</dbReference>
<comment type="subunit">
    <text evidence="2">DNA polymerase III contains a core (composed of alpha, epsilon and theta chains) that associates with a tau subunit. This core dimerizes to form the POLIII' complex. PolIII' associates with the gamma complex (composed of gamma, delta, delta', psi and chi chains) and with the beta chain to form the complete DNA polymerase III complex.</text>
</comment>
<dbReference type="CDD" id="cd06127">
    <property type="entry name" value="DEDDh"/>
    <property type="match status" value="1"/>
</dbReference>
<dbReference type="GO" id="GO:0005829">
    <property type="term" value="C:cytosol"/>
    <property type="evidence" value="ECO:0007669"/>
    <property type="project" value="TreeGrafter"/>
</dbReference>
<dbReference type="GO" id="GO:0003887">
    <property type="term" value="F:DNA-directed DNA polymerase activity"/>
    <property type="evidence" value="ECO:0007669"/>
    <property type="project" value="InterPro"/>
</dbReference>
<dbReference type="SUPFAM" id="SSF82771">
    <property type="entry name" value="GIY-YIG endonuclease"/>
    <property type="match status" value="1"/>
</dbReference>
<keyword evidence="5" id="KW-1185">Reference proteome</keyword>
<reference evidence="4 5" key="1">
    <citation type="journal article" date="2014" name="Genome Announc.">
        <title>Draft Genome Sequence of Cytophaga fermentans JCM 21142T, a Facultative Anaerobe Isolated from Marine Mud.</title>
        <authorList>
            <person name="Starns D."/>
            <person name="Oshima K."/>
            <person name="Suda W."/>
            <person name="Iino T."/>
            <person name="Yuki M."/>
            <person name="Inoue J."/>
            <person name="Kitamura K."/>
            <person name="Iida T."/>
            <person name="Darby A."/>
            <person name="Hattori M."/>
            <person name="Ohkuma M."/>
        </authorList>
    </citation>
    <scope>NUCLEOTIDE SEQUENCE [LARGE SCALE GENOMIC DNA]</scope>
    <source>
        <strain evidence="4 5">JCM 21142</strain>
    </source>
</reference>
<dbReference type="STRING" id="869213.GCA_000517085_00872"/>
<dbReference type="InterPro" id="IPR000305">
    <property type="entry name" value="GIY-YIG_endonuc"/>
</dbReference>
<dbReference type="InterPro" id="IPR013520">
    <property type="entry name" value="Ribonucl_H"/>
</dbReference>
<dbReference type="Pfam" id="PF00929">
    <property type="entry name" value="RNase_T"/>
    <property type="match status" value="1"/>
</dbReference>
<dbReference type="SMART" id="SM00479">
    <property type="entry name" value="EXOIII"/>
    <property type="match status" value="1"/>
</dbReference>
<dbReference type="GO" id="GO:0008408">
    <property type="term" value="F:3'-5' exonuclease activity"/>
    <property type="evidence" value="ECO:0007669"/>
    <property type="project" value="TreeGrafter"/>
</dbReference>
<sequence>MHLIVSIPFFADYQKYRNSYMYTIIDIETTGGNFKNGKITEVAIYLHDGHRVVDEFVSLINPEQFIPPFISQLTGITNQMVVNAPKFYEVAKQIVEITKGSIFVAHNASFDYGFIKAEFEALGYDFDRETLCTVKLSRKLLPGLDSYSLGNICTAYGISNDARHRAAGDALATVQLFEILLDKNGGVILPMEGSKLFSVKGLHPDFKVGKLSELPHKVGVYYFYNDKGDLIYIGKSKDIKKRVLTHLGNPKAQKAVRMKQEVVDVTFELTGSELVALLKESAEIKKNKPLYNKTQKRNRMHFGLFCFKDRKGYLRFHIARNDGRVNPIASFESDKAARDFLFQKVEEYTLCQKLSGLSNSTDACFQYQIKQCKGACIHLEAPVDYNKRAKAFVEELAFEFNNFLMVDVGRDVNENSVVVVQDGRFKGFGWVQSGASFESLDDAMTVIQSYDDNQDARIIIHRYLKEKKQDVKVYTF</sequence>
<dbReference type="PANTHER" id="PTHR30231:SF41">
    <property type="entry name" value="DNA POLYMERASE III SUBUNIT EPSILON"/>
    <property type="match status" value="1"/>
</dbReference>
<proteinExistence type="predicted"/>
<dbReference type="SUPFAM" id="SSF53098">
    <property type="entry name" value="Ribonuclease H-like"/>
    <property type="match status" value="1"/>
</dbReference>
<dbReference type="PROSITE" id="PS50164">
    <property type="entry name" value="GIY_YIG"/>
    <property type="match status" value="1"/>
</dbReference>
<dbReference type="InterPro" id="IPR035901">
    <property type="entry name" value="GIY-YIG_endonuc_sf"/>
</dbReference>
<evidence type="ECO:0000256" key="1">
    <source>
        <dbReference type="ARBA" id="ARBA00025483"/>
    </source>
</evidence>
<dbReference type="RefSeq" id="WP_235208185.1">
    <property type="nucleotide sequence ID" value="NZ_BAMD01000028.1"/>
</dbReference>
<dbReference type="InterPro" id="IPR047296">
    <property type="entry name" value="GIY-YIG_UvrC_Cho"/>
</dbReference>
<dbReference type="PANTHER" id="PTHR30231">
    <property type="entry name" value="DNA POLYMERASE III SUBUNIT EPSILON"/>
    <property type="match status" value="1"/>
</dbReference>
<dbReference type="GO" id="GO:0006289">
    <property type="term" value="P:nucleotide-excision repair"/>
    <property type="evidence" value="ECO:0007669"/>
    <property type="project" value="InterPro"/>
</dbReference>
<comment type="function">
    <text evidence="1">DNA polymerase III is a complex, multichain enzyme responsible for most of the replicative synthesis in bacteria. The epsilon subunit contain the editing function and is a proofreading 3'-5' exonuclease.</text>
</comment>
<dbReference type="InterPro" id="IPR006054">
    <property type="entry name" value="DnaQ"/>
</dbReference>
<dbReference type="Gene3D" id="3.30.420.10">
    <property type="entry name" value="Ribonuclease H-like superfamily/Ribonuclease H"/>
    <property type="match status" value="1"/>
</dbReference>
<dbReference type="Proteomes" id="UP000019402">
    <property type="component" value="Unassembled WGS sequence"/>
</dbReference>
<dbReference type="CDD" id="cd10434">
    <property type="entry name" value="GIY-YIG_UvrC_Cho"/>
    <property type="match status" value="1"/>
</dbReference>
<evidence type="ECO:0000256" key="2">
    <source>
        <dbReference type="ARBA" id="ARBA00026073"/>
    </source>
</evidence>